<evidence type="ECO:0000313" key="2">
    <source>
        <dbReference type="Proteomes" id="UP000265100"/>
    </source>
</evidence>
<accession>A0A3P8QDE3</accession>
<dbReference type="AlphaFoldDB" id="A0A3P8QDE3"/>
<dbReference type="GeneTree" id="ENSGT00990000205182"/>
<organism evidence="1 2">
    <name type="scientific">Astatotilapia calliptera</name>
    <name type="common">Eastern happy</name>
    <name type="synonym">Chromis callipterus</name>
    <dbReference type="NCBI Taxonomy" id="8154"/>
    <lineage>
        <taxon>Eukaryota</taxon>
        <taxon>Metazoa</taxon>
        <taxon>Chordata</taxon>
        <taxon>Craniata</taxon>
        <taxon>Vertebrata</taxon>
        <taxon>Euteleostomi</taxon>
        <taxon>Actinopterygii</taxon>
        <taxon>Neopterygii</taxon>
        <taxon>Teleostei</taxon>
        <taxon>Neoteleostei</taxon>
        <taxon>Acanthomorphata</taxon>
        <taxon>Ovalentaria</taxon>
        <taxon>Cichlomorphae</taxon>
        <taxon>Cichliformes</taxon>
        <taxon>Cichlidae</taxon>
        <taxon>African cichlids</taxon>
        <taxon>Pseudocrenilabrinae</taxon>
        <taxon>Haplochromini</taxon>
        <taxon>Astatotilapia</taxon>
    </lineage>
</organism>
<dbReference type="Ensembl" id="ENSACLT00000027969.2">
    <property type="protein sequence ID" value="ENSACLP00000027326.2"/>
    <property type="gene ID" value="ENSACLG00000018573.2"/>
</dbReference>
<evidence type="ECO:0008006" key="3">
    <source>
        <dbReference type="Google" id="ProtNLM"/>
    </source>
</evidence>
<dbReference type="InterPro" id="IPR036691">
    <property type="entry name" value="Endo/exonu/phosph_ase_sf"/>
</dbReference>
<dbReference type="Gene3D" id="3.60.10.10">
    <property type="entry name" value="Endonuclease/exonuclease/phosphatase"/>
    <property type="match status" value="1"/>
</dbReference>
<reference evidence="1 2" key="1">
    <citation type="submission" date="2018-05" db="EMBL/GenBank/DDBJ databases">
        <authorList>
            <person name="Datahose"/>
        </authorList>
    </citation>
    <scope>NUCLEOTIDE SEQUENCE</scope>
</reference>
<reference evidence="2" key="2">
    <citation type="submission" date="2023-03" db="EMBL/GenBank/DDBJ databases">
        <authorList>
            <consortium name="Wellcome Sanger Institute Data Sharing"/>
        </authorList>
    </citation>
    <scope>NUCLEOTIDE SEQUENCE [LARGE SCALE GENOMIC DNA]</scope>
</reference>
<protein>
    <recommendedName>
        <fullName evidence="3">Endonuclease/exonuclease/phosphatase domain-containing protein</fullName>
    </recommendedName>
</protein>
<sequence length="127" mass="14518">MSFELFKEIKDKEGRYIVVKGKTLNSVLTFVCIYAPPNSPKSFFKDLFDLISVEAEGICICAGDFNVILNYNLDTTSQTRCKTHISRHLNLTLEETGLVDVWRLLHPSQRDYTHYSIPHSGLEHLPS</sequence>
<evidence type="ECO:0000313" key="1">
    <source>
        <dbReference type="Ensembl" id="ENSACLP00000027326.2"/>
    </source>
</evidence>
<dbReference type="SUPFAM" id="SSF56219">
    <property type="entry name" value="DNase I-like"/>
    <property type="match status" value="1"/>
</dbReference>
<name>A0A3P8QDE3_ASTCA</name>
<dbReference type="Proteomes" id="UP000265100">
    <property type="component" value="Chromosome 17"/>
</dbReference>
<proteinExistence type="predicted"/>
<keyword evidence="2" id="KW-1185">Reference proteome</keyword>
<dbReference type="STRING" id="8154.ENSACLP00000027326"/>
<reference evidence="1" key="3">
    <citation type="submission" date="2025-08" db="UniProtKB">
        <authorList>
            <consortium name="Ensembl"/>
        </authorList>
    </citation>
    <scope>IDENTIFICATION</scope>
</reference>
<dbReference type="OMA" id="AEGICIC"/>
<reference evidence="1" key="4">
    <citation type="submission" date="2025-09" db="UniProtKB">
        <authorList>
            <consortium name="Ensembl"/>
        </authorList>
    </citation>
    <scope>IDENTIFICATION</scope>
</reference>